<name>A0A2I0KUW6_PUNGR</name>
<gene>
    <name evidence="1" type="ORF">CRG98_007507</name>
</gene>
<protein>
    <submittedName>
        <fullName evidence="1">Uncharacterized protein</fullName>
    </submittedName>
</protein>
<reference evidence="1 2" key="1">
    <citation type="submission" date="2017-11" db="EMBL/GenBank/DDBJ databases">
        <title>De-novo sequencing of pomegranate (Punica granatum L.) genome.</title>
        <authorList>
            <person name="Akparov Z."/>
            <person name="Amiraslanov A."/>
            <person name="Hajiyeva S."/>
            <person name="Abbasov M."/>
            <person name="Kaur K."/>
            <person name="Hamwieh A."/>
            <person name="Solovyev V."/>
            <person name="Salamov A."/>
            <person name="Braich B."/>
            <person name="Kosarev P."/>
            <person name="Mahmoud A."/>
            <person name="Hajiyev E."/>
            <person name="Babayeva S."/>
            <person name="Izzatullayeva V."/>
            <person name="Mammadov A."/>
            <person name="Mammadov A."/>
            <person name="Sharifova S."/>
            <person name="Ojaghi J."/>
            <person name="Eynullazada K."/>
            <person name="Bayramov B."/>
            <person name="Abdulazimova A."/>
            <person name="Shahmuradov I."/>
        </authorList>
    </citation>
    <scope>NUCLEOTIDE SEQUENCE [LARGE SCALE GENOMIC DNA]</scope>
    <source>
        <strain evidence="2">cv. AG2017</strain>
        <tissue evidence="1">Leaf</tissue>
    </source>
</reference>
<keyword evidence="2" id="KW-1185">Reference proteome</keyword>
<proteinExistence type="predicted"/>
<evidence type="ECO:0000313" key="2">
    <source>
        <dbReference type="Proteomes" id="UP000233551"/>
    </source>
</evidence>
<organism evidence="1 2">
    <name type="scientific">Punica granatum</name>
    <name type="common">Pomegranate</name>
    <dbReference type="NCBI Taxonomy" id="22663"/>
    <lineage>
        <taxon>Eukaryota</taxon>
        <taxon>Viridiplantae</taxon>
        <taxon>Streptophyta</taxon>
        <taxon>Embryophyta</taxon>
        <taxon>Tracheophyta</taxon>
        <taxon>Spermatophyta</taxon>
        <taxon>Magnoliopsida</taxon>
        <taxon>eudicotyledons</taxon>
        <taxon>Gunneridae</taxon>
        <taxon>Pentapetalae</taxon>
        <taxon>rosids</taxon>
        <taxon>malvids</taxon>
        <taxon>Myrtales</taxon>
        <taxon>Lythraceae</taxon>
        <taxon>Punica</taxon>
    </lineage>
</organism>
<dbReference type="Proteomes" id="UP000233551">
    <property type="component" value="Unassembled WGS sequence"/>
</dbReference>
<evidence type="ECO:0000313" key="1">
    <source>
        <dbReference type="EMBL" id="PKI72120.1"/>
    </source>
</evidence>
<comment type="caution">
    <text evidence="1">The sequence shown here is derived from an EMBL/GenBank/DDBJ whole genome shotgun (WGS) entry which is preliminary data.</text>
</comment>
<sequence>MPLFDPSRCLSTLPLYSVSFQPSNLSPSAVRFEYYSFLRPATSYRLSVLLFLSLLRLPRATAAIAWASNTSLSSFNRSWVITLLPRPSRCFCPVLLFLLAFLTFRAPQSQLPVTPLLLELQLLLTTFRLPFIGFPELLR</sequence>
<dbReference type="EMBL" id="PGOL01000340">
    <property type="protein sequence ID" value="PKI72120.1"/>
    <property type="molecule type" value="Genomic_DNA"/>
</dbReference>
<accession>A0A2I0KUW6</accession>
<dbReference type="AlphaFoldDB" id="A0A2I0KUW6"/>